<dbReference type="GO" id="GO:0005737">
    <property type="term" value="C:cytoplasm"/>
    <property type="evidence" value="ECO:0007669"/>
    <property type="project" value="TreeGrafter"/>
</dbReference>
<dbReference type="OrthoDB" id="629492at2759"/>
<evidence type="ECO:0000256" key="1">
    <source>
        <dbReference type="SAM" id="MobiDB-lite"/>
    </source>
</evidence>
<dbReference type="InterPro" id="IPR019734">
    <property type="entry name" value="TPR_rpt"/>
</dbReference>
<dbReference type="SMART" id="SM00028">
    <property type="entry name" value="TPR"/>
    <property type="match status" value="2"/>
</dbReference>
<feature type="non-terminal residue" evidence="2">
    <location>
        <position position="200"/>
    </location>
</feature>
<dbReference type="GO" id="GO:0005813">
    <property type="term" value="C:centrosome"/>
    <property type="evidence" value="ECO:0007669"/>
    <property type="project" value="TreeGrafter"/>
</dbReference>
<comment type="caution">
    <text evidence="2">The sequence shown here is derived from an EMBL/GenBank/DDBJ whole genome shotgun (WGS) entry which is preliminary data.</text>
</comment>
<accession>V8PF64</accession>
<dbReference type="Gene3D" id="1.25.40.10">
    <property type="entry name" value="Tetratricopeptide repeat domain"/>
    <property type="match status" value="1"/>
</dbReference>
<feature type="compositionally biased region" description="Basic and acidic residues" evidence="1">
    <location>
        <begin position="1"/>
        <end position="25"/>
    </location>
</feature>
<evidence type="ECO:0000313" key="3">
    <source>
        <dbReference type="Proteomes" id="UP000018936"/>
    </source>
</evidence>
<dbReference type="PANTHER" id="PTHR46540">
    <property type="entry name" value="TETRATRICOPEPTIDE REPEAT PROTEIN 12"/>
    <property type="match status" value="1"/>
</dbReference>
<name>V8PF64_OPHHA</name>
<organism evidence="2 3">
    <name type="scientific">Ophiophagus hannah</name>
    <name type="common">King cobra</name>
    <name type="synonym">Naja hannah</name>
    <dbReference type="NCBI Taxonomy" id="8665"/>
    <lineage>
        <taxon>Eukaryota</taxon>
        <taxon>Metazoa</taxon>
        <taxon>Chordata</taxon>
        <taxon>Craniata</taxon>
        <taxon>Vertebrata</taxon>
        <taxon>Euteleostomi</taxon>
        <taxon>Lepidosauria</taxon>
        <taxon>Squamata</taxon>
        <taxon>Bifurcata</taxon>
        <taxon>Unidentata</taxon>
        <taxon>Episquamata</taxon>
        <taxon>Toxicofera</taxon>
        <taxon>Serpentes</taxon>
        <taxon>Colubroidea</taxon>
        <taxon>Elapidae</taxon>
        <taxon>Elapinae</taxon>
        <taxon>Ophiophagus</taxon>
    </lineage>
</organism>
<dbReference type="AlphaFoldDB" id="V8PF64"/>
<protein>
    <submittedName>
        <fullName evidence="2">Tetratricopeptide repeat protein 12</fullName>
    </submittedName>
</protein>
<feature type="compositionally biased region" description="Basic and acidic residues" evidence="1">
    <location>
        <begin position="32"/>
        <end position="58"/>
    </location>
</feature>
<reference evidence="2 3" key="1">
    <citation type="journal article" date="2013" name="Proc. Natl. Acad. Sci. U.S.A.">
        <title>The king cobra genome reveals dynamic gene evolution and adaptation in the snake venom system.</title>
        <authorList>
            <person name="Vonk F.J."/>
            <person name="Casewell N.R."/>
            <person name="Henkel C.V."/>
            <person name="Heimberg A.M."/>
            <person name="Jansen H.J."/>
            <person name="McCleary R.J."/>
            <person name="Kerkkamp H.M."/>
            <person name="Vos R.A."/>
            <person name="Guerreiro I."/>
            <person name="Calvete J.J."/>
            <person name="Wuster W."/>
            <person name="Woods A.E."/>
            <person name="Logan J.M."/>
            <person name="Harrison R.A."/>
            <person name="Castoe T.A."/>
            <person name="de Koning A.P."/>
            <person name="Pollock D.D."/>
            <person name="Yandell M."/>
            <person name="Calderon D."/>
            <person name="Renjifo C."/>
            <person name="Currier R.B."/>
            <person name="Salgado D."/>
            <person name="Pla D."/>
            <person name="Sanz L."/>
            <person name="Hyder A.S."/>
            <person name="Ribeiro J.M."/>
            <person name="Arntzen J.W."/>
            <person name="van den Thillart G.E."/>
            <person name="Boetzer M."/>
            <person name="Pirovano W."/>
            <person name="Dirks R.P."/>
            <person name="Spaink H.P."/>
            <person name="Duboule D."/>
            <person name="McGlinn E."/>
            <person name="Kini R.M."/>
            <person name="Richardson M.K."/>
        </authorList>
    </citation>
    <scope>NUCLEOTIDE SEQUENCE</scope>
    <source>
        <tissue evidence="2">Blood</tissue>
    </source>
</reference>
<dbReference type="Proteomes" id="UP000018936">
    <property type="component" value="Unassembled WGS sequence"/>
</dbReference>
<proteinExistence type="predicted"/>
<keyword evidence="3" id="KW-1185">Reference proteome</keyword>
<dbReference type="EMBL" id="AZIM01000202">
    <property type="protein sequence ID" value="ETE72611.1"/>
    <property type="molecule type" value="Genomic_DNA"/>
</dbReference>
<dbReference type="Pfam" id="PF00515">
    <property type="entry name" value="TPR_1"/>
    <property type="match status" value="1"/>
</dbReference>
<dbReference type="GO" id="GO:0007288">
    <property type="term" value="P:sperm axoneme assembly"/>
    <property type="evidence" value="ECO:0007669"/>
    <property type="project" value="TreeGrafter"/>
</dbReference>
<dbReference type="InterPro" id="IPR011990">
    <property type="entry name" value="TPR-like_helical_dom_sf"/>
</dbReference>
<dbReference type="InterPro" id="IPR043195">
    <property type="entry name" value="TTC12"/>
</dbReference>
<dbReference type="PANTHER" id="PTHR46540:SF1">
    <property type="entry name" value="TETRATRICOPEPTIDE REPEAT PROTEIN 12"/>
    <property type="match status" value="1"/>
</dbReference>
<dbReference type="SUPFAM" id="SSF48452">
    <property type="entry name" value="TPR-like"/>
    <property type="match status" value="1"/>
</dbReference>
<feature type="region of interest" description="Disordered" evidence="1">
    <location>
        <begin position="1"/>
        <end position="58"/>
    </location>
</feature>
<sequence>MAATEKRLQSVSDKEGKKPKPKVDKTSFLAALEKDAQERARRRKENEASANALKEKGNDAFSQGDYASAVQNYTEGLKKQKDMPALYTNRAQAYIKLQKYEKAIDDCSWALRVPQGGSPQDIGIRIDCINEIDLEEKRLREEEAASEDLKTGKLTAVAVTEMLQKLSKPDQDPLYYAGGLQLLTDLVQACECPIEEAAPD</sequence>
<dbReference type="GO" id="GO:0070286">
    <property type="term" value="P:axonemal dynein complex assembly"/>
    <property type="evidence" value="ECO:0007669"/>
    <property type="project" value="TreeGrafter"/>
</dbReference>
<evidence type="ECO:0000313" key="2">
    <source>
        <dbReference type="EMBL" id="ETE72611.1"/>
    </source>
</evidence>
<gene>
    <name evidence="2" type="primary">TTC12</name>
    <name evidence="2" type="ORF">L345_01565</name>
</gene>